<evidence type="ECO:0000313" key="1">
    <source>
        <dbReference type="EMBL" id="PNX61271.1"/>
    </source>
</evidence>
<dbReference type="AlphaFoldDB" id="A0A2K3K4R1"/>
<evidence type="ECO:0000313" key="2">
    <source>
        <dbReference type="Proteomes" id="UP000236291"/>
    </source>
</evidence>
<dbReference type="EMBL" id="ASHM01140980">
    <property type="protein sequence ID" value="PNX61271.1"/>
    <property type="molecule type" value="Genomic_DNA"/>
</dbReference>
<feature type="non-terminal residue" evidence="1">
    <location>
        <position position="28"/>
    </location>
</feature>
<name>A0A2K3K4R1_TRIPR</name>
<organism evidence="1 2">
    <name type="scientific">Trifolium pratense</name>
    <name type="common">Red clover</name>
    <dbReference type="NCBI Taxonomy" id="57577"/>
    <lineage>
        <taxon>Eukaryota</taxon>
        <taxon>Viridiplantae</taxon>
        <taxon>Streptophyta</taxon>
        <taxon>Embryophyta</taxon>
        <taxon>Tracheophyta</taxon>
        <taxon>Spermatophyta</taxon>
        <taxon>Magnoliopsida</taxon>
        <taxon>eudicotyledons</taxon>
        <taxon>Gunneridae</taxon>
        <taxon>Pentapetalae</taxon>
        <taxon>rosids</taxon>
        <taxon>fabids</taxon>
        <taxon>Fabales</taxon>
        <taxon>Fabaceae</taxon>
        <taxon>Papilionoideae</taxon>
        <taxon>50 kb inversion clade</taxon>
        <taxon>NPAAA clade</taxon>
        <taxon>Hologalegina</taxon>
        <taxon>IRL clade</taxon>
        <taxon>Trifolieae</taxon>
        <taxon>Trifolium</taxon>
    </lineage>
</organism>
<proteinExistence type="predicted"/>
<dbReference type="Proteomes" id="UP000236291">
    <property type="component" value="Unassembled WGS sequence"/>
</dbReference>
<accession>A0A2K3K4R1</accession>
<comment type="caution">
    <text evidence="1">The sequence shown here is derived from an EMBL/GenBank/DDBJ whole genome shotgun (WGS) entry which is preliminary data.</text>
</comment>
<sequence>MCLPSLKKMKRMMCKLFVRIINKGYGRT</sequence>
<reference evidence="1 2" key="1">
    <citation type="journal article" date="2014" name="Am. J. Bot.">
        <title>Genome assembly and annotation for red clover (Trifolium pratense; Fabaceae).</title>
        <authorList>
            <person name="Istvanek J."/>
            <person name="Jaros M."/>
            <person name="Krenek A."/>
            <person name="Repkova J."/>
        </authorList>
    </citation>
    <scope>NUCLEOTIDE SEQUENCE [LARGE SCALE GENOMIC DNA]</scope>
    <source>
        <strain evidence="2">cv. Tatra</strain>
        <tissue evidence="1">Young leaves</tissue>
    </source>
</reference>
<gene>
    <name evidence="1" type="ORF">L195_g060587</name>
</gene>
<protein>
    <submittedName>
        <fullName evidence="1">Uncharacterized protein</fullName>
    </submittedName>
</protein>
<reference evidence="1 2" key="2">
    <citation type="journal article" date="2017" name="Front. Plant Sci.">
        <title>Gene Classification and Mining of Molecular Markers Useful in Red Clover (Trifolium pratense) Breeding.</title>
        <authorList>
            <person name="Istvanek J."/>
            <person name="Dluhosova J."/>
            <person name="Dluhos P."/>
            <person name="Patkova L."/>
            <person name="Nedelnik J."/>
            <person name="Repkova J."/>
        </authorList>
    </citation>
    <scope>NUCLEOTIDE SEQUENCE [LARGE SCALE GENOMIC DNA]</scope>
    <source>
        <strain evidence="2">cv. Tatra</strain>
        <tissue evidence="1">Young leaves</tissue>
    </source>
</reference>